<dbReference type="GO" id="GO:0004719">
    <property type="term" value="F:protein-L-isoaspartate (D-aspartate) O-methyltransferase activity"/>
    <property type="evidence" value="ECO:0007669"/>
    <property type="project" value="UniProtKB-EC"/>
</dbReference>
<dbReference type="SUPFAM" id="SSF53335">
    <property type="entry name" value="S-adenosyl-L-methionine-dependent methyltransferases"/>
    <property type="match status" value="1"/>
</dbReference>
<dbReference type="GO" id="GO:0005737">
    <property type="term" value="C:cytoplasm"/>
    <property type="evidence" value="ECO:0007669"/>
    <property type="project" value="UniProtKB-SubCell"/>
</dbReference>
<dbReference type="Gene3D" id="3.40.50.150">
    <property type="entry name" value="Vaccinia Virus protein VP39"/>
    <property type="match status" value="1"/>
</dbReference>
<keyword evidence="14" id="KW-1185">Reference proteome</keyword>
<dbReference type="GO" id="GO:0032259">
    <property type="term" value="P:methylation"/>
    <property type="evidence" value="ECO:0007669"/>
    <property type="project" value="UniProtKB-KW"/>
</dbReference>
<dbReference type="EMBL" id="JACHDO010000001">
    <property type="protein sequence ID" value="MBB5492309.1"/>
    <property type="molecule type" value="Genomic_DNA"/>
</dbReference>
<comment type="subcellular location">
    <subcellularLocation>
        <location evidence="1">Cytoplasm</location>
    </subcellularLocation>
</comment>
<protein>
    <recommendedName>
        <fullName evidence="4">Protein-L-isoaspartate O-methyltransferase</fullName>
        <ecNumber evidence="3">2.1.1.77</ecNumber>
    </recommendedName>
    <alternativeName>
        <fullName evidence="11">L-isoaspartyl protein carboxyl methyltransferase</fullName>
    </alternativeName>
    <alternativeName>
        <fullName evidence="9">Protein L-isoaspartyl methyltransferase</fullName>
    </alternativeName>
    <alternativeName>
        <fullName evidence="10">Protein-beta-aspartate methyltransferase</fullName>
    </alternativeName>
</protein>
<evidence type="ECO:0000256" key="4">
    <source>
        <dbReference type="ARBA" id="ARBA00013346"/>
    </source>
</evidence>
<feature type="domain" description="Thiopeptide-type bacteriocin biosynthesis" evidence="12">
    <location>
        <begin position="24"/>
        <end position="247"/>
    </location>
</feature>
<dbReference type="Proteomes" id="UP000579647">
    <property type="component" value="Unassembled WGS sequence"/>
</dbReference>
<evidence type="ECO:0000313" key="13">
    <source>
        <dbReference type="EMBL" id="MBB5492309.1"/>
    </source>
</evidence>
<dbReference type="NCBIfam" id="TIGR04364">
    <property type="entry name" value="methyltran_FxLD"/>
    <property type="match status" value="1"/>
</dbReference>
<evidence type="ECO:0000313" key="14">
    <source>
        <dbReference type="Proteomes" id="UP000579647"/>
    </source>
</evidence>
<dbReference type="PANTHER" id="PTHR11579">
    <property type="entry name" value="PROTEIN-L-ISOASPARTATE O-METHYLTRANSFERASE"/>
    <property type="match status" value="1"/>
</dbReference>
<dbReference type="Pfam" id="PF14028">
    <property type="entry name" value="Lant_dehydr_C"/>
    <property type="match status" value="1"/>
</dbReference>
<sequence>MVEQQAQVLITWSDWESAEEAAVRLYRALEGSAALGPWWFIRKRPHWRLRYSAGPGAVALLDTELARLRSGGAVSEWVYSVYEPEVHAFGGRASMDLAHHLFQADSRHTLAYLDRLHTTPDRELGRRELSLLLGSALLRGAGLDWFEQGDVWARVAELRPSTSLFTSDDRLRTQVHTLMRAVPEGLGTTEPLGVLAPWAEAFTTTGRALADLSNRGLLARGLRAVLAHHLIFAFNRWGLPYRDQHILTTTAKEVVMTDTTHTTTSAADADRLREELVEQLRQSGQIRTEAVADAFGSVPRHAFVPNASLEEAYANAPVHIKHDENGASISCGSQPGVVAMMLEQAALEPGMRVLELGAGTGFNAALLGHLVGPAGSVTTIDVDTDLVEGARARLKENDSTNVQVLRGDGALGHPEGGPFDRIIATVGSHDVPRAWVDQLAPGGRLIAPVRIAGDVSRSIVFEADGDHWSSTDSQLCTFMPLRGGGIGDDPRTVLALDTDATVLLQTNQDQAIEGAQVHEVLAEPSRTVWSGVTFSKGQPLDPMWLWLATHLPNRLSRMPVTRPAVDSGLVSPGLPWGDMVGVPVVERGLAYLTLRAVENQPGRHELGVIGHAKAGYVLAEQMAEQITAWEPHRDEPLHFTLHYSSVAAGETETRRIMARDRSSLVVAWGDSA</sequence>
<dbReference type="InterPro" id="IPR023809">
    <property type="entry name" value="Thiopep_bacteriocin_synth_dom"/>
</dbReference>
<keyword evidence="7 13" id="KW-0808">Transferase</keyword>
<dbReference type="CDD" id="cd02440">
    <property type="entry name" value="AdoMet_MTases"/>
    <property type="match status" value="1"/>
</dbReference>
<keyword evidence="5" id="KW-0963">Cytoplasm</keyword>
<evidence type="ECO:0000259" key="12">
    <source>
        <dbReference type="Pfam" id="PF14028"/>
    </source>
</evidence>
<dbReference type="NCBIfam" id="TIGR03891">
    <property type="entry name" value="thiopep_ocin"/>
    <property type="match status" value="1"/>
</dbReference>
<evidence type="ECO:0000256" key="11">
    <source>
        <dbReference type="ARBA" id="ARBA00031350"/>
    </source>
</evidence>
<evidence type="ECO:0000256" key="10">
    <source>
        <dbReference type="ARBA" id="ARBA00031323"/>
    </source>
</evidence>
<accession>A0A840W5R3</accession>
<dbReference type="InterPro" id="IPR029063">
    <property type="entry name" value="SAM-dependent_MTases_sf"/>
</dbReference>
<evidence type="ECO:0000256" key="7">
    <source>
        <dbReference type="ARBA" id="ARBA00022679"/>
    </source>
</evidence>
<gene>
    <name evidence="13" type="ORF">HNR07_003446</name>
</gene>
<dbReference type="RefSeq" id="WP_184365801.1">
    <property type="nucleotide sequence ID" value="NZ_BAAAKM010000168.1"/>
</dbReference>
<evidence type="ECO:0000256" key="5">
    <source>
        <dbReference type="ARBA" id="ARBA00022490"/>
    </source>
</evidence>
<dbReference type="InterPro" id="IPR000682">
    <property type="entry name" value="PCMT"/>
</dbReference>
<dbReference type="Pfam" id="PF01135">
    <property type="entry name" value="PCMT"/>
    <property type="match status" value="1"/>
</dbReference>
<comment type="caution">
    <text evidence="13">The sequence shown here is derived from an EMBL/GenBank/DDBJ whole genome shotgun (WGS) entry which is preliminary data.</text>
</comment>
<reference evidence="13 14" key="1">
    <citation type="submission" date="2020-08" db="EMBL/GenBank/DDBJ databases">
        <title>Sequencing the genomes of 1000 actinobacteria strains.</title>
        <authorList>
            <person name="Klenk H.-P."/>
        </authorList>
    </citation>
    <scope>NUCLEOTIDE SEQUENCE [LARGE SCALE GENOMIC DNA]</scope>
    <source>
        <strain evidence="13 14">DSM 44598</strain>
    </source>
</reference>
<dbReference type="PANTHER" id="PTHR11579:SF0">
    <property type="entry name" value="PROTEIN-L-ISOASPARTATE(D-ASPARTATE) O-METHYLTRANSFERASE"/>
    <property type="match status" value="1"/>
</dbReference>
<evidence type="ECO:0000256" key="1">
    <source>
        <dbReference type="ARBA" id="ARBA00004496"/>
    </source>
</evidence>
<dbReference type="EC" id="2.1.1.77" evidence="3"/>
<evidence type="ECO:0000256" key="9">
    <source>
        <dbReference type="ARBA" id="ARBA00030757"/>
    </source>
</evidence>
<evidence type="ECO:0000256" key="2">
    <source>
        <dbReference type="ARBA" id="ARBA00005369"/>
    </source>
</evidence>
<name>A0A840W5R3_9ACTN</name>
<evidence type="ECO:0000256" key="6">
    <source>
        <dbReference type="ARBA" id="ARBA00022603"/>
    </source>
</evidence>
<evidence type="ECO:0000256" key="3">
    <source>
        <dbReference type="ARBA" id="ARBA00011890"/>
    </source>
</evidence>
<keyword evidence="6 13" id="KW-0489">Methyltransferase</keyword>
<dbReference type="AlphaFoldDB" id="A0A840W5R3"/>
<keyword evidence="8" id="KW-0949">S-adenosyl-L-methionine</keyword>
<proteinExistence type="inferred from homology"/>
<comment type="similarity">
    <text evidence="2">Belongs to the methyltransferase superfamily. L-isoaspartyl/D-aspartyl protein methyltransferase family.</text>
</comment>
<evidence type="ECO:0000256" key="8">
    <source>
        <dbReference type="ARBA" id="ARBA00022691"/>
    </source>
</evidence>
<dbReference type="InterPro" id="IPR027573">
    <property type="entry name" value="Methyltran_FxLD"/>
</dbReference>
<organism evidence="13 14">
    <name type="scientific">Nocardiopsis metallicus</name>
    <dbReference type="NCBI Taxonomy" id="179819"/>
    <lineage>
        <taxon>Bacteria</taxon>
        <taxon>Bacillati</taxon>
        <taxon>Actinomycetota</taxon>
        <taxon>Actinomycetes</taxon>
        <taxon>Streptosporangiales</taxon>
        <taxon>Nocardiopsidaceae</taxon>
        <taxon>Nocardiopsis</taxon>
    </lineage>
</organism>